<reference evidence="4" key="1">
    <citation type="submission" date="2021-10" db="EMBL/GenBank/DDBJ databases">
        <authorList>
            <person name="Piombo E."/>
        </authorList>
    </citation>
    <scope>NUCLEOTIDE SEQUENCE</scope>
</reference>
<proteinExistence type="predicted"/>
<feature type="compositionally biased region" description="Basic and acidic residues" evidence="1">
    <location>
        <begin position="808"/>
        <end position="817"/>
    </location>
</feature>
<feature type="compositionally biased region" description="Basic and acidic residues" evidence="1">
    <location>
        <begin position="444"/>
        <end position="458"/>
    </location>
</feature>
<organism evidence="4 5">
    <name type="scientific">Clonostachys solani</name>
    <dbReference type="NCBI Taxonomy" id="160281"/>
    <lineage>
        <taxon>Eukaryota</taxon>
        <taxon>Fungi</taxon>
        <taxon>Dikarya</taxon>
        <taxon>Ascomycota</taxon>
        <taxon>Pezizomycotina</taxon>
        <taxon>Sordariomycetes</taxon>
        <taxon>Hypocreomycetidae</taxon>
        <taxon>Hypocreales</taxon>
        <taxon>Bionectriaceae</taxon>
        <taxon>Clonostachys</taxon>
    </lineage>
</organism>
<feature type="region of interest" description="Disordered" evidence="1">
    <location>
        <begin position="1235"/>
        <end position="1258"/>
    </location>
</feature>
<feature type="region of interest" description="Disordered" evidence="1">
    <location>
        <begin position="838"/>
        <end position="896"/>
    </location>
</feature>
<feature type="compositionally biased region" description="Basic and acidic residues" evidence="1">
    <location>
        <begin position="585"/>
        <end position="598"/>
    </location>
</feature>
<dbReference type="Pfam" id="PF22485">
    <property type="entry name" value="DUF6987"/>
    <property type="match status" value="1"/>
</dbReference>
<evidence type="ECO:0000256" key="1">
    <source>
        <dbReference type="SAM" id="MobiDB-lite"/>
    </source>
</evidence>
<dbReference type="EMBL" id="CABFOC020000031">
    <property type="protein sequence ID" value="CAH0047741.1"/>
    <property type="molecule type" value="Genomic_DNA"/>
</dbReference>
<feature type="transmembrane region" description="Helical" evidence="2">
    <location>
        <begin position="1433"/>
        <end position="1455"/>
    </location>
</feature>
<feature type="compositionally biased region" description="Basic and acidic residues" evidence="1">
    <location>
        <begin position="1242"/>
        <end position="1258"/>
    </location>
</feature>
<sequence>MTSNRSSAHPSPSRGGGSAGAPGPSAPAPDRQTHSTHIFEVPYRKAAEADGPEQTSTPSSPPPPSQQPASSSSSSNNNKPPPKITPIPRIVPSGSLQYDPPGSEGPPPPPKPRHEALAQGLEGRYVDEFGNVLDCDGTVLGRVEGDLPSMVGRPVSRNGEILDTDGDVVGYVSDNYVQPERQELGNGLQVDGEGNIYNQDGAVIGKLNEPPKKDAKGSWPATQRAEAVPPAPKPASAPNPSEIYLDVKSTFDGIQIIMKIPTIFNRDHDCAEHDREKTQEERVNQNPMSIPGGWKKDTPRETPRDTPAQERSNPTEAIPRSATGHVSDSGVIIDHEGRTIGKLAESEDARSLVGNTVTAAGDVLNDAGETVGRASLEDDKEEEYTTGKKETTERPKAQEDDEKSTGGGFFSSASSIVKQGFGSFSRSKKNLSDAGQEAAPDAPEGGKAETETQADKSEAAPSQRAVPEASQPNLVSKSQTDLEEVPPKTEDESVTEAGDPNLKYPPPESAIAPSEAPEDDSRTEAGESLKSGLSGVPDVPPSQGASAPSEAPEGSQVGDKSQRDAESEAPNLPSKAGDAPSQVPDEIRTEAGESRIEGSQDGPVALEDHEQEDDQKTLGGKTDASADKSQVTGADVPEAIGEEQALGDESKAGETQEEGEKLEGEAGEKLEGEAGEKLEGEAGEKGEEAEKLEGEAGEKLEGEEAEKLEGEAGEKLEGEEAEKLEGEAGEKLEGEEAEGEEAEKLDYTILKGAKVNKVGNLVDDKGEMVGRVIEGNVKQILGKKADEEGNIWNDAGKIVGKAEPISQAERDDRKDFAPFENFPDAVVESDGRVTSKGEQVGIVVEGDPKRLKGSKVDEDGDILDRNGNVVGKAEPKEKDVPVEEEPEKSDTSSLKNAKVNKVGNLVDSKGEVVGKVVEGNIKHLQGRTCDENGDIWDSSGKIIGRGEPLSTGDRDEQKDFAPFENFPNAIVEADGRVTSDGVQVGVVVQGDPKRLKGSKVDEDGDILDRNGNVVGKAEAWDEPEAEAEKVVDRSCLAGKRVNKRGNVVDSSGVIYGRVIEGNVSALVGRMCDKEGNVRSESGDIIGKAEIVSEGEREGSKDGPFAELSGLTVSKDGKVVTPAGDVVGRLISGDPKVLAGRSVDEDGDVVDKNGNVLGKAERWEEPEVEKKKDPLAGRRVNREGNVVDEDGNIIGKLVSGDLQICSGKEVDDDGDVVDSKGHTIGHVSLLENIPPEVEQETEEERKAREEEAKLKEENEKDRKLAGQLGGCIEQVLDKVRPMCKLITDKIDSAERTPKEELDEEALVREVKPLIEEGGKILSEANGIIRGLDPDGRIQRQAKQRSGTKEASPEEHHLAEQLKELTGTVTQTIDNAKRKIEGMPHAKKELNPLWGLLMEPLGQILAAVGLLLTGVLGLVGKLLSGLGLAPLVDGLLGGLGLSKILGSLGLGSAYDALLGKKKDGKK</sequence>
<protein>
    <recommendedName>
        <fullName evidence="3">DUF6987 domain-containing protein</fullName>
    </recommendedName>
</protein>
<dbReference type="InterPro" id="IPR054256">
    <property type="entry name" value="DUF6987"/>
</dbReference>
<feature type="compositionally biased region" description="Basic and acidic residues" evidence="1">
    <location>
        <begin position="271"/>
        <end position="283"/>
    </location>
</feature>
<feature type="compositionally biased region" description="Low complexity" evidence="1">
    <location>
        <begin position="67"/>
        <end position="78"/>
    </location>
</feature>
<dbReference type="PANTHER" id="PTHR39461:SF1">
    <property type="entry name" value="LEA DOMAIN PROTEIN (AFU_ORTHOLOGUE AFUA_8G04920)"/>
    <property type="match status" value="1"/>
</dbReference>
<dbReference type="OrthoDB" id="3937590at2759"/>
<feature type="domain" description="DUF6987" evidence="3">
    <location>
        <begin position="1254"/>
        <end position="1450"/>
    </location>
</feature>
<evidence type="ECO:0000313" key="4">
    <source>
        <dbReference type="EMBL" id="CAH0047741.1"/>
    </source>
</evidence>
<evidence type="ECO:0000313" key="5">
    <source>
        <dbReference type="Proteomes" id="UP000775872"/>
    </source>
</evidence>
<feature type="compositionally biased region" description="Polar residues" evidence="1">
    <location>
        <begin position="470"/>
        <end position="479"/>
    </location>
</feature>
<name>A0A9N9Z294_9HYPO</name>
<feature type="compositionally biased region" description="Low complexity" evidence="1">
    <location>
        <begin position="1"/>
        <end position="13"/>
    </location>
</feature>
<keyword evidence="5" id="KW-1185">Reference proteome</keyword>
<evidence type="ECO:0000256" key="2">
    <source>
        <dbReference type="SAM" id="Phobius"/>
    </source>
</evidence>
<feature type="region of interest" description="Disordered" evidence="1">
    <location>
        <begin position="359"/>
        <end position="412"/>
    </location>
</feature>
<feature type="transmembrane region" description="Helical" evidence="2">
    <location>
        <begin position="1402"/>
        <end position="1421"/>
    </location>
</feature>
<feature type="compositionally biased region" description="Basic and acidic residues" evidence="1">
    <location>
        <begin position="648"/>
        <end position="734"/>
    </location>
</feature>
<accession>A0A9N9Z294</accession>
<feature type="region of interest" description="Disordered" evidence="1">
    <location>
        <begin position="1332"/>
        <end position="1353"/>
    </location>
</feature>
<dbReference type="Proteomes" id="UP000775872">
    <property type="component" value="Unassembled WGS sequence"/>
</dbReference>
<feature type="compositionally biased region" description="Basic and acidic residues" evidence="1">
    <location>
        <begin position="383"/>
        <end position="398"/>
    </location>
</feature>
<evidence type="ECO:0000259" key="3">
    <source>
        <dbReference type="Pfam" id="PF22485"/>
    </source>
</evidence>
<feature type="compositionally biased region" description="Basic and acidic residues" evidence="1">
    <location>
        <begin position="294"/>
        <end position="308"/>
    </location>
</feature>
<feature type="region of interest" description="Disordered" evidence="1">
    <location>
        <begin position="802"/>
        <end position="822"/>
    </location>
</feature>
<keyword evidence="2" id="KW-1133">Transmembrane helix</keyword>
<feature type="region of interest" description="Disordered" evidence="1">
    <location>
        <begin position="208"/>
        <end position="240"/>
    </location>
</feature>
<dbReference type="Pfam" id="PF12396">
    <property type="entry name" value="DUF3659"/>
    <property type="match status" value="9"/>
</dbReference>
<dbReference type="PANTHER" id="PTHR39461">
    <property type="entry name" value="LEA DOMAIN PROTEIN (AFU_ORTHOLOGUE AFUA_8G04920)"/>
    <property type="match status" value="1"/>
</dbReference>
<feature type="region of interest" description="Disordered" evidence="1">
    <location>
        <begin position="271"/>
        <end position="331"/>
    </location>
</feature>
<keyword evidence="2" id="KW-0812">Transmembrane</keyword>
<feature type="region of interest" description="Disordered" evidence="1">
    <location>
        <begin position="1"/>
        <end position="116"/>
    </location>
</feature>
<feature type="compositionally biased region" description="Basic and acidic residues" evidence="1">
    <location>
        <begin position="846"/>
        <end position="857"/>
    </location>
</feature>
<keyword evidence="2" id="KW-0472">Membrane</keyword>
<feature type="region of interest" description="Disordered" evidence="1">
    <location>
        <begin position="425"/>
        <end position="743"/>
    </location>
</feature>
<gene>
    <name evidence="4" type="ORF">CSOL1703_00013760</name>
</gene>
<dbReference type="InterPro" id="IPR022124">
    <property type="entry name" value="DUF3659"/>
</dbReference>
<comment type="caution">
    <text evidence="4">The sequence shown here is derived from an EMBL/GenBank/DDBJ whole genome shotgun (WGS) entry which is preliminary data.</text>
</comment>